<accession>A0A6V7P8W2</accession>
<protein>
    <submittedName>
        <fullName evidence="3">Uncharacterized protein</fullName>
    </submittedName>
</protein>
<feature type="transmembrane region" description="Helical" evidence="2">
    <location>
        <begin position="82"/>
        <end position="102"/>
    </location>
</feature>
<name>A0A6V7P8W2_ANACO</name>
<feature type="region of interest" description="Disordered" evidence="1">
    <location>
        <begin position="28"/>
        <end position="60"/>
    </location>
</feature>
<keyword evidence="2" id="KW-0812">Transmembrane</keyword>
<feature type="compositionally biased region" description="Gly residues" evidence="1">
    <location>
        <begin position="46"/>
        <end position="58"/>
    </location>
</feature>
<organism evidence="3">
    <name type="scientific">Ananas comosus var. bracteatus</name>
    <name type="common">red pineapple</name>
    <dbReference type="NCBI Taxonomy" id="296719"/>
    <lineage>
        <taxon>Eukaryota</taxon>
        <taxon>Viridiplantae</taxon>
        <taxon>Streptophyta</taxon>
        <taxon>Embryophyta</taxon>
        <taxon>Tracheophyta</taxon>
        <taxon>Spermatophyta</taxon>
        <taxon>Magnoliopsida</taxon>
        <taxon>Liliopsida</taxon>
        <taxon>Poales</taxon>
        <taxon>Bromeliaceae</taxon>
        <taxon>Bromelioideae</taxon>
        <taxon>Ananas</taxon>
    </lineage>
</organism>
<proteinExistence type="predicted"/>
<reference evidence="3" key="1">
    <citation type="submission" date="2020-07" db="EMBL/GenBank/DDBJ databases">
        <authorList>
            <person name="Lin J."/>
        </authorList>
    </citation>
    <scope>NUCLEOTIDE SEQUENCE</scope>
</reference>
<dbReference type="EMBL" id="LR862146">
    <property type="protein sequence ID" value="CAD1827261.1"/>
    <property type="molecule type" value="Genomic_DNA"/>
</dbReference>
<keyword evidence="2" id="KW-1133">Transmembrane helix</keyword>
<evidence type="ECO:0000256" key="1">
    <source>
        <dbReference type="SAM" id="MobiDB-lite"/>
    </source>
</evidence>
<evidence type="ECO:0000313" key="3">
    <source>
        <dbReference type="EMBL" id="CAD1827261.1"/>
    </source>
</evidence>
<sequence length="109" mass="10672">MRLTIFRSSYNILVIVYDHLCAALRQRGGEGGGVPRRHGGATAEAGGDGGDPGGGDGGVAIPLAAEEEEGCRDDSAALRLKLAAMAAILVAGMVGVAIPLVAGGSGGAS</sequence>
<keyword evidence="2" id="KW-0472">Membrane</keyword>
<dbReference type="AlphaFoldDB" id="A0A6V7P8W2"/>
<evidence type="ECO:0000256" key="2">
    <source>
        <dbReference type="SAM" id="Phobius"/>
    </source>
</evidence>
<gene>
    <name evidence="3" type="ORF">CB5_LOCUS10472</name>
</gene>